<evidence type="ECO:0000256" key="5">
    <source>
        <dbReference type="ARBA" id="ARBA00022801"/>
    </source>
</evidence>
<keyword evidence="4" id="KW-0479">Metal-binding</keyword>
<dbReference type="Pfam" id="PF01850">
    <property type="entry name" value="PIN"/>
    <property type="match status" value="1"/>
</dbReference>
<dbReference type="GO" id="GO:0046872">
    <property type="term" value="F:metal ion binding"/>
    <property type="evidence" value="ECO:0007669"/>
    <property type="project" value="UniProtKB-KW"/>
</dbReference>
<gene>
    <name evidence="9" type="ORF">UFOPK2366_00282</name>
</gene>
<dbReference type="PANTHER" id="PTHR33653:SF1">
    <property type="entry name" value="RIBONUCLEASE VAPC2"/>
    <property type="match status" value="1"/>
</dbReference>
<dbReference type="Gene3D" id="3.40.50.1010">
    <property type="entry name" value="5'-nuclease"/>
    <property type="match status" value="1"/>
</dbReference>
<dbReference type="GO" id="GO:0016787">
    <property type="term" value="F:hydrolase activity"/>
    <property type="evidence" value="ECO:0007669"/>
    <property type="project" value="UniProtKB-KW"/>
</dbReference>
<dbReference type="SUPFAM" id="SSF88723">
    <property type="entry name" value="PIN domain-like"/>
    <property type="match status" value="1"/>
</dbReference>
<name>A0A6J6N650_9ZZZZ</name>
<dbReference type="InterPro" id="IPR029060">
    <property type="entry name" value="PIN-like_dom_sf"/>
</dbReference>
<evidence type="ECO:0000256" key="1">
    <source>
        <dbReference type="ARBA" id="ARBA00001946"/>
    </source>
</evidence>
<evidence type="ECO:0000256" key="7">
    <source>
        <dbReference type="ARBA" id="ARBA00038093"/>
    </source>
</evidence>
<keyword evidence="5" id="KW-0378">Hydrolase</keyword>
<evidence type="ECO:0000256" key="3">
    <source>
        <dbReference type="ARBA" id="ARBA00022722"/>
    </source>
</evidence>
<keyword evidence="3" id="KW-0540">Nuclease</keyword>
<organism evidence="9">
    <name type="scientific">freshwater metagenome</name>
    <dbReference type="NCBI Taxonomy" id="449393"/>
    <lineage>
        <taxon>unclassified sequences</taxon>
        <taxon>metagenomes</taxon>
        <taxon>ecological metagenomes</taxon>
    </lineage>
</organism>
<reference evidence="9" key="1">
    <citation type="submission" date="2020-05" db="EMBL/GenBank/DDBJ databases">
        <authorList>
            <person name="Chiriac C."/>
            <person name="Salcher M."/>
            <person name="Ghai R."/>
            <person name="Kavagutti S V."/>
        </authorList>
    </citation>
    <scope>NUCLEOTIDE SEQUENCE</scope>
</reference>
<feature type="domain" description="PIN" evidence="8">
    <location>
        <begin position="9"/>
        <end position="111"/>
    </location>
</feature>
<evidence type="ECO:0000256" key="4">
    <source>
        <dbReference type="ARBA" id="ARBA00022723"/>
    </source>
</evidence>
<proteinExistence type="inferred from homology"/>
<dbReference type="InterPro" id="IPR050556">
    <property type="entry name" value="Type_II_TA_system_RNase"/>
</dbReference>
<dbReference type="InterPro" id="IPR002716">
    <property type="entry name" value="PIN_dom"/>
</dbReference>
<dbReference type="GO" id="GO:0004540">
    <property type="term" value="F:RNA nuclease activity"/>
    <property type="evidence" value="ECO:0007669"/>
    <property type="project" value="InterPro"/>
</dbReference>
<evidence type="ECO:0000256" key="2">
    <source>
        <dbReference type="ARBA" id="ARBA00022649"/>
    </source>
</evidence>
<evidence type="ECO:0000259" key="8">
    <source>
        <dbReference type="Pfam" id="PF01850"/>
    </source>
</evidence>
<keyword evidence="6" id="KW-0460">Magnesium</keyword>
<accession>A0A6J6N650</accession>
<keyword evidence="2" id="KW-1277">Toxin-antitoxin system</keyword>
<evidence type="ECO:0000256" key="6">
    <source>
        <dbReference type="ARBA" id="ARBA00022842"/>
    </source>
</evidence>
<protein>
    <submittedName>
        <fullName evidence="9">Unannotated protein</fullName>
    </submittedName>
</protein>
<dbReference type="CDD" id="cd18741">
    <property type="entry name" value="PIN_VapC4-5_FitB-like"/>
    <property type="match status" value="1"/>
</dbReference>
<sequence length="118" mass="12871">MSGSVADLLVDTDIFIDHLRGAIALVPGRHRLHYSVVTRAELFAGNTATNLSTQLLAPFRELAVDRAVAERAGRIAREFGVRLPDALVAATAVEHGLGLVTRNRKDFESIRGLRLRSL</sequence>
<dbReference type="EMBL" id="CAEZXM010000033">
    <property type="protein sequence ID" value="CAB4682111.1"/>
    <property type="molecule type" value="Genomic_DNA"/>
</dbReference>
<dbReference type="AlphaFoldDB" id="A0A6J6N650"/>
<comment type="similarity">
    <text evidence="7">Belongs to the PINc/VapC protein family.</text>
</comment>
<dbReference type="InterPro" id="IPR022907">
    <property type="entry name" value="VapC_family"/>
</dbReference>
<dbReference type="PANTHER" id="PTHR33653">
    <property type="entry name" value="RIBONUCLEASE VAPC2"/>
    <property type="match status" value="1"/>
</dbReference>
<evidence type="ECO:0000313" key="9">
    <source>
        <dbReference type="EMBL" id="CAB4682111.1"/>
    </source>
</evidence>
<comment type="cofactor">
    <cofactor evidence="1">
        <name>Mg(2+)</name>
        <dbReference type="ChEBI" id="CHEBI:18420"/>
    </cofactor>
</comment>
<dbReference type="HAMAP" id="MF_00265">
    <property type="entry name" value="VapC_Nob1"/>
    <property type="match status" value="1"/>
</dbReference>